<feature type="transmembrane region" description="Helical" evidence="1">
    <location>
        <begin position="313"/>
        <end position="336"/>
    </location>
</feature>
<evidence type="ECO:0000313" key="4">
    <source>
        <dbReference type="Proteomes" id="UP000195913"/>
    </source>
</evidence>
<keyword evidence="1" id="KW-1133">Transmembrane helix</keyword>
<dbReference type="Pfam" id="PF01757">
    <property type="entry name" value="Acyl_transf_3"/>
    <property type="match status" value="1"/>
</dbReference>
<dbReference type="GO" id="GO:0009103">
    <property type="term" value="P:lipopolysaccharide biosynthetic process"/>
    <property type="evidence" value="ECO:0007669"/>
    <property type="project" value="TreeGrafter"/>
</dbReference>
<feature type="domain" description="Acyltransferase 3" evidence="2">
    <location>
        <begin position="43"/>
        <end position="365"/>
    </location>
</feature>
<feature type="transmembrane region" description="Helical" evidence="1">
    <location>
        <begin position="45"/>
        <end position="62"/>
    </location>
</feature>
<dbReference type="PANTHER" id="PTHR23028">
    <property type="entry name" value="ACETYLTRANSFERASE"/>
    <property type="match status" value="1"/>
</dbReference>
<feature type="transmembrane region" description="Helical" evidence="1">
    <location>
        <begin position="171"/>
        <end position="192"/>
    </location>
</feature>
<dbReference type="RefSeq" id="WP_087000278.1">
    <property type="nucleotide sequence ID" value="NZ_FUHW01000044.1"/>
</dbReference>
<keyword evidence="1" id="KW-0472">Membrane</keyword>
<organism evidence="3 4">
    <name type="scientific">Arthrobacter rhombi</name>
    <dbReference type="NCBI Taxonomy" id="71253"/>
    <lineage>
        <taxon>Bacteria</taxon>
        <taxon>Bacillati</taxon>
        <taxon>Actinomycetota</taxon>
        <taxon>Actinomycetes</taxon>
        <taxon>Micrococcales</taxon>
        <taxon>Micrococcaceae</taxon>
        <taxon>Arthrobacter</taxon>
    </lineage>
</organism>
<evidence type="ECO:0000259" key="2">
    <source>
        <dbReference type="Pfam" id="PF01757"/>
    </source>
</evidence>
<gene>
    <name evidence="3" type="ORF">FM101_12955</name>
</gene>
<feature type="transmembrane region" description="Helical" evidence="1">
    <location>
        <begin position="286"/>
        <end position="306"/>
    </location>
</feature>
<dbReference type="GO" id="GO:0016020">
    <property type="term" value="C:membrane"/>
    <property type="evidence" value="ECO:0007669"/>
    <property type="project" value="TreeGrafter"/>
</dbReference>
<evidence type="ECO:0000313" key="3">
    <source>
        <dbReference type="EMBL" id="SJM71089.1"/>
    </source>
</evidence>
<dbReference type="GO" id="GO:0016747">
    <property type="term" value="F:acyltransferase activity, transferring groups other than amino-acyl groups"/>
    <property type="evidence" value="ECO:0007669"/>
    <property type="project" value="InterPro"/>
</dbReference>
<sequence length="425" mass="46576">MDYGTATLQKQAPTGVVTTAAEAGSTPPDPGQAPRGKPRMALLDGLRLVAAVGVILYHYTAWHHGYWGVEPAKTAWPNLSRLSVFGNMGVQLFFVISGFVILLSAYGKRPAQFIGSRVGRLFPAYWVAVLATGVLIFFIWPVMGKRLSFSDWAVNLTMMQRGFNVPYVDGVYWTLWAEMRFYGLVLLLMMLGWVTCRRILAFAVIWPLVGLLAPLIPSNFVRQALIPEHAALFAGGICLFLIYRFGHTPMRWAALGVNVVQAAVLTGQKGAEEAASLVGYQIPEQAYWAIVVGIFALIALLTLTPLSRVNLPGLALAGALTYPIYLLHEIWGWWIIDQLSGYLPRPVVLMIAMGAAAVAAYLVYRFVEQTLGRRLGKAVTARVDDLTVLLDRGRGLAERVNRADARRQSAARAVPHTQGGVTRGL</sequence>
<feature type="transmembrane region" description="Helical" evidence="1">
    <location>
        <begin position="82"/>
        <end position="103"/>
    </location>
</feature>
<dbReference type="Proteomes" id="UP000195913">
    <property type="component" value="Unassembled WGS sequence"/>
</dbReference>
<evidence type="ECO:0000256" key="1">
    <source>
        <dbReference type="SAM" id="Phobius"/>
    </source>
</evidence>
<name>A0A1R4GSB5_9MICC</name>
<proteinExistence type="predicted"/>
<feature type="transmembrane region" description="Helical" evidence="1">
    <location>
        <begin position="124"/>
        <end position="143"/>
    </location>
</feature>
<accession>A0A1R4GSB5</accession>
<dbReference type="AlphaFoldDB" id="A0A1R4GSB5"/>
<dbReference type="PANTHER" id="PTHR23028:SF53">
    <property type="entry name" value="ACYL_TRANSF_3 DOMAIN-CONTAINING PROTEIN"/>
    <property type="match status" value="1"/>
</dbReference>
<dbReference type="EMBL" id="FUHW01000044">
    <property type="protein sequence ID" value="SJM71089.1"/>
    <property type="molecule type" value="Genomic_DNA"/>
</dbReference>
<keyword evidence="1" id="KW-0812">Transmembrane</keyword>
<feature type="transmembrane region" description="Helical" evidence="1">
    <location>
        <begin position="348"/>
        <end position="367"/>
    </location>
</feature>
<feature type="transmembrane region" description="Helical" evidence="1">
    <location>
        <begin position="199"/>
        <end position="218"/>
    </location>
</feature>
<reference evidence="3 4" key="1">
    <citation type="submission" date="2017-02" db="EMBL/GenBank/DDBJ databases">
        <authorList>
            <person name="Peterson S.W."/>
        </authorList>
    </citation>
    <scope>NUCLEOTIDE SEQUENCE [LARGE SCALE GENOMIC DNA]</scope>
    <source>
        <strain evidence="3 4">B Ar 00.02</strain>
    </source>
</reference>
<protein>
    <submittedName>
        <fullName evidence="3">Putative membrane protein</fullName>
    </submittedName>
</protein>
<dbReference type="InterPro" id="IPR050879">
    <property type="entry name" value="Acyltransferase_3"/>
</dbReference>
<dbReference type="InterPro" id="IPR002656">
    <property type="entry name" value="Acyl_transf_3_dom"/>
</dbReference>
<keyword evidence="4" id="KW-1185">Reference proteome</keyword>